<evidence type="ECO:0000313" key="2">
    <source>
        <dbReference type="EMBL" id="GAH44503.1"/>
    </source>
</evidence>
<keyword evidence="1" id="KW-0472">Membrane</keyword>
<name>X1HGV2_9ZZZZ</name>
<organism evidence="2">
    <name type="scientific">marine sediment metagenome</name>
    <dbReference type="NCBI Taxonomy" id="412755"/>
    <lineage>
        <taxon>unclassified sequences</taxon>
        <taxon>metagenomes</taxon>
        <taxon>ecological metagenomes</taxon>
    </lineage>
</organism>
<dbReference type="EMBL" id="BARU01006040">
    <property type="protein sequence ID" value="GAH44503.1"/>
    <property type="molecule type" value="Genomic_DNA"/>
</dbReference>
<sequence length="66" mass="7442">VYGHQAGGKIPSSPSSGSYVGFFIVASTHLLYLEVLENTIRHQERNCQNYGFTRNNLNERKKGKDN</sequence>
<dbReference type="AlphaFoldDB" id="X1HGV2"/>
<comment type="caution">
    <text evidence="2">The sequence shown here is derived from an EMBL/GenBank/DDBJ whole genome shotgun (WGS) entry which is preliminary data.</text>
</comment>
<keyword evidence="1" id="KW-1133">Transmembrane helix</keyword>
<protein>
    <submittedName>
        <fullName evidence="2">Uncharacterized protein</fullName>
    </submittedName>
</protein>
<keyword evidence="1" id="KW-0812">Transmembrane</keyword>
<reference evidence="2" key="1">
    <citation type="journal article" date="2014" name="Front. Microbiol.">
        <title>High frequency of phylogenetically diverse reductive dehalogenase-homologous genes in deep subseafloor sedimentary metagenomes.</title>
        <authorList>
            <person name="Kawai M."/>
            <person name="Futagami T."/>
            <person name="Toyoda A."/>
            <person name="Takaki Y."/>
            <person name="Nishi S."/>
            <person name="Hori S."/>
            <person name="Arai W."/>
            <person name="Tsubouchi T."/>
            <person name="Morono Y."/>
            <person name="Uchiyama I."/>
            <person name="Ito T."/>
            <person name="Fujiyama A."/>
            <person name="Inagaki F."/>
            <person name="Takami H."/>
        </authorList>
    </citation>
    <scope>NUCLEOTIDE SEQUENCE</scope>
    <source>
        <strain evidence="2">Expedition CK06-06</strain>
    </source>
</reference>
<feature type="transmembrane region" description="Helical" evidence="1">
    <location>
        <begin position="19"/>
        <end position="36"/>
    </location>
</feature>
<evidence type="ECO:0000256" key="1">
    <source>
        <dbReference type="SAM" id="Phobius"/>
    </source>
</evidence>
<accession>X1HGV2</accession>
<gene>
    <name evidence="2" type="ORF">S03H2_11864</name>
</gene>
<feature type="non-terminal residue" evidence="2">
    <location>
        <position position="1"/>
    </location>
</feature>
<proteinExistence type="predicted"/>